<feature type="region of interest" description="Disordered" evidence="1">
    <location>
        <begin position="120"/>
        <end position="222"/>
    </location>
</feature>
<feature type="compositionally biased region" description="Low complexity" evidence="1">
    <location>
        <begin position="169"/>
        <end position="180"/>
    </location>
</feature>
<dbReference type="EMBL" id="MU251365">
    <property type="protein sequence ID" value="KAG9238822.1"/>
    <property type="molecule type" value="Genomic_DNA"/>
</dbReference>
<feature type="compositionally biased region" description="Polar residues" evidence="1">
    <location>
        <begin position="202"/>
        <end position="222"/>
    </location>
</feature>
<organism evidence="2 3">
    <name type="scientific">Amylocarpus encephaloides</name>
    <dbReference type="NCBI Taxonomy" id="45428"/>
    <lineage>
        <taxon>Eukaryota</taxon>
        <taxon>Fungi</taxon>
        <taxon>Dikarya</taxon>
        <taxon>Ascomycota</taxon>
        <taxon>Pezizomycotina</taxon>
        <taxon>Leotiomycetes</taxon>
        <taxon>Helotiales</taxon>
        <taxon>Helotiales incertae sedis</taxon>
        <taxon>Amylocarpus</taxon>
    </lineage>
</organism>
<proteinExistence type="predicted"/>
<evidence type="ECO:0000313" key="3">
    <source>
        <dbReference type="Proteomes" id="UP000824998"/>
    </source>
</evidence>
<protein>
    <submittedName>
        <fullName evidence="2">Uncharacterized protein</fullName>
    </submittedName>
</protein>
<accession>A0A9P7YSB1</accession>
<reference evidence="2" key="1">
    <citation type="journal article" date="2021" name="IMA Fungus">
        <title>Genomic characterization of three marine fungi, including Emericellopsis atlantica sp. nov. with signatures of a generalist lifestyle and marine biomass degradation.</title>
        <authorList>
            <person name="Hagestad O.C."/>
            <person name="Hou L."/>
            <person name="Andersen J.H."/>
            <person name="Hansen E.H."/>
            <person name="Altermark B."/>
            <person name="Li C."/>
            <person name="Kuhnert E."/>
            <person name="Cox R.J."/>
            <person name="Crous P.W."/>
            <person name="Spatafora J.W."/>
            <person name="Lail K."/>
            <person name="Amirebrahimi M."/>
            <person name="Lipzen A."/>
            <person name="Pangilinan J."/>
            <person name="Andreopoulos W."/>
            <person name="Hayes R.D."/>
            <person name="Ng V."/>
            <person name="Grigoriev I.V."/>
            <person name="Jackson S.A."/>
            <person name="Sutton T.D.S."/>
            <person name="Dobson A.D.W."/>
            <person name="Rama T."/>
        </authorList>
    </citation>
    <scope>NUCLEOTIDE SEQUENCE</scope>
    <source>
        <strain evidence="2">TRa018bII</strain>
    </source>
</reference>
<dbReference type="AlphaFoldDB" id="A0A9P7YSB1"/>
<sequence length="253" mass="26442">MSVASSAARSHTIMEEALLMHFWPLTKKILGKGKGGLTWMEVARRMKAKNEAEGLGISRRYTGDSIAQYVSRNWRRLIVDWGNYGQVADRQIASHTATPASAISSGTPTSTPDREIAPDAATQASAGPLVSPTPSPDREISSCTATQASVVPSVTPTPSTDKDIASNTATQASAIPSASATPPPDDQASVDVPAADQEAKDSGSTATANSSPSDEAVSTSHQQIRDEITALPGFTSLTALEILAEVSSRASYM</sequence>
<evidence type="ECO:0000256" key="1">
    <source>
        <dbReference type="SAM" id="MobiDB-lite"/>
    </source>
</evidence>
<comment type="caution">
    <text evidence="2">The sequence shown here is derived from an EMBL/GenBank/DDBJ whole genome shotgun (WGS) entry which is preliminary data.</text>
</comment>
<dbReference type="Proteomes" id="UP000824998">
    <property type="component" value="Unassembled WGS sequence"/>
</dbReference>
<name>A0A9P7YSB1_9HELO</name>
<keyword evidence="3" id="KW-1185">Reference proteome</keyword>
<feature type="compositionally biased region" description="Low complexity" evidence="1">
    <location>
        <begin position="149"/>
        <end position="159"/>
    </location>
</feature>
<gene>
    <name evidence="2" type="ORF">BJ875DRAFT_437138</name>
</gene>
<evidence type="ECO:0000313" key="2">
    <source>
        <dbReference type="EMBL" id="KAG9238822.1"/>
    </source>
</evidence>